<dbReference type="SMART" id="SM00320">
    <property type="entry name" value="WD40"/>
    <property type="match status" value="3"/>
</dbReference>
<dbReference type="PROSITE" id="PS50294">
    <property type="entry name" value="WD_REPEATS_REGION"/>
    <property type="match status" value="1"/>
</dbReference>
<dbReference type="RefSeq" id="XP_013899179.1">
    <property type="nucleotide sequence ID" value="XM_014043725.1"/>
</dbReference>
<dbReference type="GeneID" id="25740678"/>
<accession>A0A0D2MA73</accession>
<dbReference type="EMBL" id="KK101637">
    <property type="protein sequence ID" value="KIZ00160.1"/>
    <property type="molecule type" value="Genomic_DNA"/>
</dbReference>
<protein>
    <submittedName>
        <fullName evidence="2">WD repeat-containing protein 65</fullName>
    </submittedName>
</protein>
<dbReference type="KEGG" id="mng:MNEG_7802"/>
<dbReference type="AlphaFoldDB" id="A0A0D2MA73"/>
<dbReference type="InterPro" id="IPR052993">
    <property type="entry name" value="CFA-57"/>
</dbReference>
<proteinExistence type="predicted"/>
<dbReference type="OrthoDB" id="497723at2759"/>
<name>A0A0D2MA73_9CHLO</name>
<dbReference type="InterPro" id="IPR001680">
    <property type="entry name" value="WD40_rpt"/>
</dbReference>
<evidence type="ECO:0000313" key="2">
    <source>
        <dbReference type="EMBL" id="KIZ00160.1"/>
    </source>
</evidence>
<organism evidence="2 3">
    <name type="scientific">Monoraphidium neglectum</name>
    <dbReference type="NCBI Taxonomy" id="145388"/>
    <lineage>
        <taxon>Eukaryota</taxon>
        <taxon>Viridiplantae</taxon>
        <taxon>Chlorophyta</taxon>
        <taxon>core chlorophytes</taxon>
        <taxon>Chlorophyceae</taxon>
        <taxon>CS clade</taxon>
        <taxon>Sphaeropleales</taxon>
        <taxon>Selenastraceae</taxon>
        <taxon>Monoraphidium</taxon>
    </lineage>
</organism>
<dbReference type="PANTHER" id="PTHR32215:SF0">
    <property type="entry name" value="CILIA- AND FLAGELLA-ASSOCIATED PROTEIN 57"/>
    <property type="match status" value="1"/>
</dbReference>
<dbReference type="STRING" id="145388.A0A0D2MA73"/>
<keyword evidence="1" id="KW-0853">WD repeat</keyword>
<keyword evidence="3" id="KW-1185">Reference proteome</keyword>
<evidence type="ECO:0000256" key="1">
    <source>
        <dbReference type="PROSITE-ProRule" id="PRU00221"/>
    </source>
</evidence>
<evidence type="ECO:0000313" key="3">
    <source>
        <dbReference type="Proteomes" id="UP000054498"/>
    </source>
</evidence>
<feature type="repeat" description="WD" evidence="1">
    <location>
        <begin position="136"/>
        <end position="177"/>
    </location>
</feature>
<sequence>MKPDEMNFEQLGPGLHTEGVTGMDTCIRRPLVVTCSTDRHVRLWNYLDRTCELDRSFTEEAHSVAIHPTGTMLLVGFSDKLRLMAVLMDDLKTVKELAIRGCRDAAFAHGGHLFAAVNGISVAIYNAYTAENIGNLRGHNGKVRSLCWSADDTRLLSSGADGAVYEWRLSDLKRWASGGGACTRIAPDYMWS</sequence>
<dbReference type="SUPFAM" id="SSF50978">
    <property type="entry name" value="WD40 repeat-like"/>
    <property type="match status" value="1"/>
</dbReference>
<dbReference type="PANTHER" id="PTHR32215">
    <property type="entry name" value="CILIA- AND FLAGELLA-ASSOCIATED PROTEIN 57"/>
    <property type="match status" value="1"/>
</dbReference>
<dbReference type="Proteomes" id="UP000054498">
    <property type="component" value="Unassembled WGS sequence"/>
</dbReference>
<dbReference type="Pfam" id="PF00400">
    <property type="entry name" value="WD40"/>
    <property type="match status" value="2"/>
</dbReference>
<dbReference type="PROSITE" id="PS50082">
    <property type="entry name" value="WD_REPEATS_2"/>
    <property type="match status" value="1"/>
</dbReference>
<gene>
    <name evidence="2" type="ORF">MNEG_7802</name>
</gene>
<reference evidence="2 3" key="1">
    <citation type="journal article" date="2013" name="BMC Genomics">
        <title>Reconstruction of the lipid metabolism for the microalga Monoraphidium neglectum from its genome sequence reveals characteristics suitable for biofuel production.</title>
        <authorList>
            <person name="Bogen C."/>
            <person name="Al-Dilaimi A."/>
            <person name="Albersmeier A."/>
            <person name="Wichmann J."/>
            <person name="Grundmann M."/>
            <person name="Rupp O."/>
            <person name="Lauersen K.J."/>
            <person name="Blifernez-Klassen O."/>
            <person name="Kalinowski J."/>
            <person name="Goesmann A."/>
            <person name="Mussgnug J.H."/>
            <person name="Kruse O."/>
        </authorList>
    </citation>
    <scope>NUCLEOTIDE SEQUENCE [LARGE SCALE GENOMIC DNA]</scope>
    <source>
        <strain evidence="2 3">SAG 48.87</strain>
    </source>
</reference>
<dbReference type="Gene3D" id="2.130.10.10">
    <property type="entry name" value="YVTN repeat-like/Quinoprotein amine dehydrogenase"/>
    <property type="match status" value="1"/>
</dbReference>
<dbReference type="InterPro" id="IPR036322">
    <property type="entry name" value="WD40_repeat_dom_sf"/>
</dbReference>
<dbReference type="InterPro" id="IPR015943">
    <property type="entry name" value="WD40/YVTN_repeat-like_dom_sf"/>
</dbReference>